<evidence type="ECO:0000313" key="4">
    <source>
        <dbReference type="Proteomes" id="UP000288351"/>
    </source>
</evidence>
<keyword evidence="2" id="KW-0472">Membrane</keyword>
<comment type="caution">
    <text evidence="3">The sequence shown here is derived from an EMBL/GenBank/DDBJ whole genome shotgun (WGS) entry which is preliminary data.</text>
</comment>
<evidence type="ECO:0000256" key="2">
    <source>
        <dbReference type="SAM" id="Phobius"/>
    </source>
</evidence>
<reference evidence="3 4" key="1">
    <citation type="journal article" date="2019" name="Microbiol. Resour. Announc.">
        <title>Draft Genome Sequence of the Most Traditional epsilon-Poly-l-Lysine Producer, Streptomyces albulus NBRC14147.</title>
        <authorList>
            <person name="Yamanaka K."/>
            <person name="Hamano Y."/>
        </authorList>
    </citation>
    <scope>NUCLEOTIDE SEQUENCE [LARGE SCALE GENOMIC DNA]</scope>
    <source>
        <strain evidence="3 4">NBRC 14147</strain>
    </source>
</reference>
<dbReference type="AlphaFoldDB" id="A0A059VVP6"/>
<keyword evidence="2" id="KW-1133">Transmembrane helix</keyword>
<organism evidence="3 4">
    <name type="scientific">Streptomyces noursei</name>
    <name type="common">Streptomyces albulus</name>
    <dbReference type="NCBI Taxonomy" id="1971"/>
    <lineage>
        <taxon>Bacteria</taxon>
        <taxon>Bacillati</taxon>
        <taxon>Actinomycetota</taxon>
        <taxon>Actinomycetes</taxon>
        <taxon>Kitasatosporales</taxon>
        <taxon>Streptomycetaceae</taxon>
        <taxon>Streptomyces</taxon>
    </lineage>
</organism>
<feature type="transmembrane region" description="Helical" evidence="2">
    <location>
        <begin position="23"/>
        <end position="43"/>
    </location>
</feature>
<evidence type="ECO:0000256" key="1">
    <source>
        <dbReference type="SAM" id="MobiDB-lite"/>
    </source>
</evidence>
<keyword evidence="2" id="KW-0812">Transmembrane</keyword>
<feature type="compositionally biased region" description="Polar residues" evidence="1">
    <location>
        <begin position="62"/>
        <end position="74"/>
    </location>
</feature>
<accession>A0A059VVP6</accession>
<name>A0A059VVP6_STRNR</name>
<sequence length="90" mass="9786">MVRPRRQGLHAYFALPTLSTHQLMLLSTAASLLMAGISVFQALENRRNTVIGHYVAPPYNPNQSAGIPSGQAPNWSRPPAAPSLAAKDHW</sequence>
<dbReference type="Proteomes" id="UP000288351">
    <property type="component" value="Unassembled WGS sequence"/>
</dbReference>
<protein>
    <submittedName>
        <fullName evidence="3">Uncharacterized protein</fullName>
    </submittedName>
</protein>
<dbReference type="EMBL" id="BHXC01000006">
    <property type="protein sequence ID" value="GCB89084.1"/>
    <property type="molecule type" value="Genomic_DNA"/>
</dbReference>
<gene>
    <name evidence="3" type="ORF">SALB_01757</name>
</gene>
<evidence type="ECO:0000313" key="3">
    <source>
        <dbReference type="EMBL" id="GCB89084.1"/>
    </source>
</evidence>
<proteinExistence type="predicted"/>
<feature type="region of interest" description="Disordered" evidence="1">
    <location>
        <begin position="62"/>
        <end position="90"/>
    </location>
</feature>